<dbReference type="PANTHER" id="PTHR33064:SF37">
    <property type="entry name" value="RIBONUCLEASE H"/>
    <property type="match status" value="1"/>
</dbReference>
<dbReference type="InterPro" id="IPR043128">
    <property type="entry name" value="Rev_trsase/Diguanyl_cyclase"/>
</dbReference>
<proteinExistence type="predicted"/>
<reference evidence="2" key="1">
    <citation type="submission" date="2017-03" db="EMBL/GenBank/DDBJ databases">
        <title>Phytopthora megakarya and P. palmivora, two closely related causual agents of cacao black pod achieved similar genome size and gene model numbers by different mechanisms.</title>
        <authorList>
            <person name="Ali S."/>
            <person name="Shao J."/>
            <person name="Larry D.J."/>
            <person name="Kronmiller B."/>
            <person name="Shen D."/>
            <person name="Strem M.D."/>
            <person name="Melnick R.L."/>
            <person name="Guiltinan M.J."/>
            <person name="Tyler B.M."/>
            <person name="Meinhardt L.W."/>
            <person name="Bailey B.A."/>
        </authorList>
    </citation>
    <scope>NUCLEOTIDE SEQUENCE [LARGE SCALE GENOMIC DNA]</scope>
    <source>
        <strain evidence="2">zdho120</strain>
    </source>
</reference>
<organism evidence="1 2">
    <name type="scientific">Phytophthora megakarya</name>
    <dbReference type="NCBI Taxonomy" id="4795"/>
    <lineage>
        <taxon>Eukaryota</taxon>
        <taxon>Sar</taxon>
        <taxon>Stramenopiles</taxon>
        <taxon>Oomycota</taxon>
        <taxon>Peronosporomycetes</taxon>
        <taxon>Peronosporales</taxon>
        <taxon>Peronosporaceae</taxon>
        <taxon>Phytophthora</taxon>
    </lineage>
</organism>
<keyword evidence="2" id="KW-1185">Reference proteome</keyword>
<dbReference type="EMBL" id="NBNE01003054">
    <property type="protein sequence ID" value="OWZ08697.1"/>
    <property type="molecule type" value="Genomic_DNA"/>
</dbReference>
<dbReference type="InterPro" id="IPR051320">
    <property type="entry name" value="Viral_Replic_Matur_Polypro"/>
</dbReference>
<dbReference type="InterPro" id="IPR043502">
    <property type="entry name" value="DNA/RNA_pol_sf"/>
</dbReference>
<gene>
    <name evidence="1" type="ORF">PHMEG_00018719</name>
</gene>
<name>A0A225VV69_9STRA</name>
<dbReference type="OrthoDB" id="110039at2759"/>
<dbReference type="PANTHER" id="PTHR33064">
    <property type="entry name" value="POL PROTEIN"/>
    <property type="match status" value="1"/>
</dbReference>
<sequence length="159" mass="17496">MAPPTIAVVLQQIVCAVNWMRASIPEFARLAAPLYNILEKAMQTSGHCNKRKLSKVPLYSVGWGSLEAKSLAEVKERLLVIVPLTHPKDNSDMALVADASLDHGGSVLTQIPQEDAAKPLEEQRHELLAFLSGYFRDAAHRWPTIEKRSICNSGILPTS</sequence>
<protein>
    <submittedName>
        <fullName evidence="1">Retrotransposon protein, Ty3-gypsy subclass</fullName>
    </submittedName>
</protein>
<comment type="caution">
    <text evidence="1">The sequence shown here is derived from an EMBL/GenBank/DDBJ whole genome shotgun (WGS) entry which is preliminary data.</text>
</comment>
<dbReference type="Gene3D" id="3.30.70.270">
    <property type="match status" value="1"/>
</dbReference>
<evidence type="ECO:0000313" key="1">
    <source>
        <dbReference type="EMBL" id="OWZ08697.1"/>
    </source>
</evidence>
<evidence type="ECO:0000313" key="2">
    <source>
        <dbReference type="Proteomes" id="UP000198211"/>
    </source>
</evidence>
<dbReference type="SUPFAM" id="SSF56672">
    <property type="entry name" value="DNA/RNA polymerases"/>
    <property type="match status" value="1"/>
</dbReference>
<dbReference type="Proteomes" id="UP000198211">
    <property type="component" value="Unassembled WGS sequence"/>
</dbReference>
<accession>A0A225VV69</accession>
<dbReference type="AlphaFoldDB" id="A0A225VV69"/>